<evidence type="ECO:0000313" key="6">
    <source>
        <dbReference type="Proteomes" id="UP001596142"/>
    </source>
</evidence>
<dbReference type="PROSITE" id="PS00070">
    <property type="entry name" value="ALDEHYDE_DEHYDR_CYS"/>
    <property type="match status" value="1"/>
</dbReference>
<dbReference type="InterPro" id="IPR016160">
    <property type="entry name" value="Ald_DH_CS_CYS"/>
</dbReference>
<comment type="function">
    <text evidence="3">Catalyzes the oxidation of malonate semialdehyde (MSA) and methylmalonate semialdehyde (MMSA) into acetyl-CoA and propanoyl-CoA, respectively. Is involved in a myo-inositol catabolic pathway. Bicarbonate, and not CO2, is the end-product of the enzymatic reaction.</text>
</comment>
<dbReference type="EMBL" id="JBHSOZ010000003">
    <property type="protein sequence ID" value="MFC5712467.1"/>
    <property type="molecule type" value="Genomic_DNA"/>
</dbReference>
<dbReference type="Proteomes" id="UP001596142">
    <property type="component" value="Unassembled WGS sequence"/>
</dbReference>
<organism evidence="5 6">
    <name type="scientific">Thalassorhabdus alkalitolerans</name>
    <dbReference type="NCBI Taxonomy" id="2282697"/>
    <lineage>
        <taxon>Bacteria</taxon>
        <taxon>Bacillati</taxon>
        <taxon>Bacillota</taxon>
        <taxon>Bacilli</taxon>
        <taxon>Bacillales</taxon>
        <taxon>Bacillaceae</taxon>
        <taxon>Thalassorhabdus</taxon>
    </lineage>
</organism>
<proteinExistence type="inferred from homology"/>
<dbReference type="RefSeq" id="WP_054634902.1">
    <property type="nucleotide sequence ID" value="NZ_JBHSOZ010000003.1"/>
</dbReference>
<evidence type="ECO:0000256" key="3">
    <source>
        <dbReference type="HAMAP-Rule" id="MF_01670"/>
    </source>
</evidence>
<comment type="caution">
    <text evidence="5">The sequence shown here is derived from an EMBL/GenBank/DDBJ whole genome shotgun (WGS) entry which is preliminary data.</text>
</comment>
<feature type="binding site" evidence="3">
    <location>
        <position position="154"/>
    </location>
    <ligand>
        <name>NAD(+)</name>
        <dbReference type="ChEBI" id="CHEBI:57540"/>
    </ligand>
</feature>
<reference evidence="6" key="1">
    <citation type="journal article" date="2019" name="Int. J. Syst. Evol. Microbiol.">
        <title>The Global Catalogue of Microorganisms (GCM) 10K type strain sequencing project: providing services to taxonomists for standard genome sequencing and annotation.</title>
        <authorList>
            <consortium name="The Broad Institute Genomics Platform"/>
            <consortium name="The Broad Institute Genome Sequencing Center for Infectious Disease"/>
            <person name="Wu L."/>
            <person name="Ma J."/>
        </authorList>
    </citation>
    <scope>NUCLEOTIDE SEQUENCE [LARGE SCALE GENOMIC DNA]</scope>
    <source>
        <strain evidence="6">CECT 7184</strain>
    </source>
</reference>
<dbReference type="InterPro" id="IPR023510">
    <property type="entry name" value="MSDH_GmP_bac"/>
</dbReference>
<dbReference type="SUPFAM" id="SSF53720">
    <property type="entry name" value="ALDH-like"/>
    <property type="match status" value="1"/>
</dbReference>
<dbReference type="PANTHER" id="PTHR43866">
    <property type="entry name" value="MALONATE-SEMIALDEHYDE DEHYDROGENASE"/>
    <property type="match status" value="1"/>
</dbReference>
<protein>
    <recommendedName>
        <fullName evidence="3">Malonate-semialdehyde dehydrogenase</fullName>
        <shortName evidence="3">MSA dehydrogenase</shortName>
        <ecNumber evidence="3">1.2.1.27</ecNumber>
    </recommendedName>
    <alternativeName>
        <fullName evidence="3">Methylmalonate semialdehyde dehydrogenase</fullName>
        <shortName evidence="3">MMSA dehydrogenase</shortName>
        <shortName evidence="3">MSDH</shortName>
    </alternativeName>
</protein>
<name>A0ABW0YMG7_9BACI</name>
<dbReference type="NCBIfam" id="TIGR01722">
    <property type="entry name" value="MMSDH"/>
    <property type="match status" value="1"/>
</dbReference>
<feature type="binding site" evidence="3">
    <location>
        <position position="182"/>
    </location>
    <ligand>
        <name>NAD(+)</name>
        <dbReference type="ChEBI" id="CHEBI:57540"/>
    </ligand>
</feature>
<dbReference type="HAMAP" id="MF_01670">
    <property type="entry name" value="IolA"/>
    <property type="match status" value="1"/>
</dbReference>
<comment type="pathway">
    <text evidence="3">Polyol metabolism; myo-inositol degradation into acetyl-CoA; acetyl-CoA from myo-inositol: step 7/7.</text>
</comment>
<dbReference type="Gene3D" id="3.40.605.10">
    <property type="entry name" value="Aldehyde Dehydrogenase, Chain A, domain 1"/>
    <property type="match status" value="1"/>
</dbReference>
<feature type="binding site" evidence="3">
    <location>
        <position position="181"/>
    </location>
    <ligand>
        <name>NAD(+)</name>
        <dbReference type="ChEBI" id="CHEBI:57540"/>
    </ligand>
</feature>
<sequence length="485" mass="52747">MITKTEKTLKNYINGEWVASASDKAETVPNPATGEILAEVPLSSREDVDKAIKAAEKAFASWSTTAVPKRARILFKYQQLLVENWDELARLVTMENGKSYNEAYGEVQRGIECVEFAAGAPTLMMGKQLPDIAGGIESGMYRYPVGVIGGITPFNFPMMVPCWMFPLAIACGNTFVLKPSERTPLLANRLAELFTEAGLPEGVLNVVHGAHDVVNELLENPGVKGISFVGSQPVAEYVYKKGAQHGKRVQALAGAKNHSIVMPDADIDNAVSQVASAAYGSAGERCMAAAVVVTVGDVADKFVDKLKEEVDNITIGNGLEEGVFLGPVIRQSHKEKTENYIQKGQEEGATLAYDGREKTVHMEEGYFIGPVIFDNVTTDMTIWKEEIFAPVLSIVRAETLEEAISLTNESEFANGACIYTDSGSAVRQFRQTIDAGMLGVNLGVPAPMAFFPFSGWKNSFYGDLHANGTDGVEFYTRKKMVTARW</sequence>
<dbReference type="InterPro" id="IPR010061">
    <property type="entry name" value="MeMal-semiAld_DH"/>
</dbReference>
<comment type="catalytic activity">
    <reaction evidence="3">
        <text>2-methyl-3-oxopropanoate + NAD(+) + CoA + H2O = propanoyl-CoA + hydrogencarbonate + NADH + H(+)</text>
        <dbReference type="Rhea" id="RHEA:20804"/>
        <dbReference type="ChEBI" id="CHEBI:15377"/>
        <dbReference type="ChEBI" id="CHEBI:15378"/>
        <dbReference type="ChEBI" id="CHEBI:17544"/>
        <dbReference type="ChEBI" id="CHEBI:57287"/>
        <dbReference type="ChEBI" id="CHEBI:57392"/>
        <dbReference type="ChEBI" id="CHEBI:57540"/>
        <dbReference type="ChEBI" id="CHEBI:57700"/>
        <dbReference type="ChEBI" id="CHEBI:57945"/>
        <dbReference type="EC" id="1.2.1.27"/>
    </reaction>
</comment>
<comment type="catalytic activity">
    <reaction evidence="3">
        <text>3-oxopropanoate + NAD(+) + CoA + H2O = hydrogencarbonate + acetyl-CoA + NADH + H(+)</text>
        <dbReference type="Rhea" id="RHEA:76615"/>
        <dbReference type="ChEBI" id="CHEBI:15377"/>
        <dbReference type="ChEBI" id="CHEBI:15378"/>
        <dbReference type="ChEBI" id="CHEBI:17544"/>
        <dbReference type="ChEBI" id="CHEBI:33190"/>
        <dbReference type="ChEBI" id="CHEBI:57287"/>
        <dbReference type="ChEBI" id="CHEBI:57288"/>
        <dbReference type="ChEBI" id="CHEBI:57540"/>
        <dbReference type="ChEBI" id="CHEBI:57945"/>
        <dbReference type="EC" id="1.2.1.27"/>
    </reaction>
</comment>
<dbReference type="InterPro" id="IPR016162">
    <property type="entry name" value="Ald_DH_N"/>
</dbReference>
<dbReference type="Pfam" id="PF00171">
    <property type="entry name" value="Aldedh"/>
    <property type="match status" value="1"/>
</dbReference>
<feature type="binding site" evidence="3">
    <location>
        <position position="386"/>
    </location>
    <ligand>
        <name>NAD(+)</name>
        <dbReference type="ChEBI" id="CHEBI:57540"/>
    </ligand>
</feature>
<dbReference type="PANTHER" id="PTHR43866:SF4">
    <property type="entry name" value="MALONATE-SEMIALDEHYDE DEHYDROGENASE"/>
    <property type="match status" value="1"/>
</dbReference>
<dbReference type="GO" id="GO:0016491">
    <property type="term" value="F:oxidoreductase activity"/>
    <property type="evidence" value="ECO:0007669"/>
    <property type="project" value="UniProtKB-KW"/>
</dbReference>
<keyword evidence="1 3" id="KW-0560">Oxidoreductase</keyword>
<comment type="subunit">
    <text evidence="3">Homotetramer.</text>
</comment>
<feature type="binding site" evidence="3">
    <location>
        <position position="178"/>
    </location>
    <ligand>
        <name>NAD(+)</name>
        <dbReference type="ChEBI" id="CHEBI:57540"/>
    </ligand>
</feature>
<evidence type="ECO:0000256" key="2">
    <source>
        <dbReference type="ARBA" id="ARBA00023027"/>
    </source>
</evidence>
<keyword evidence="2 3" id="KW-0520">NAD</keyword>
<dbReference type="InterPro" id="IPR015590">
    <property type="entry name" value="Aldehyde_DH_dom"/>
</dbReference>
<dbReference type="Gene3D" id="3.40.309.10">
    <property type="entry name" value="Aldehyde Dehydrogenase, Chain A, domain 2"/>
    <property type="match status" value="1"/>
</dbReference>
<feature type="active site" description="Nucleophile" evidence="3">
    <location>
        <position position="286"/>
    </location>
</feature>
<comment type="caution">
    <text evidence="3">Lacks conserved residue(s) required for the propagation of feature annotation.</text>
</comment>
<evidence type="ECO:0000256" key="1">
    <source>
        <dbReference type="ARBA" id="ARBA00023002"/>
    </source>
</evidence>
<dbReference type="CDD" id="cd07085">
    <property type="entry name" value="ALDH_F6_MMSDH"/>
    <property type="match status" value="1"/>
</dbReference>
<keyword evidence="6" id="KW-1185">Reference proteome</keyword>
<dbReference type="EC" id="1.2.1.27" evidence="3"/>
<evidence type="ECO:0000313" key="5">
    <source>
        <dbReference type="EMBL" id="MFC5712467.1"/>
    </source>
</evidence>
<evidence type="ECO:0000259" key="4">
    <source>
        <dbReference type="Pfam" id="PF00171"/>
    </source>
</evidence>
<dbReference type="InterPro" id="IPR016161">
    <property type="entry name" value="Ald_DH/histidinol_DH"/>
</dbReference>
<comment type="similarity">
    <text evidence="3">Belongs to the aldehyde dehydrogenase family. IolA subfamily.</text>
</comment>
<gene>
    <name evidence="3" type="primary">iolA</name>
    <name evidence="5" type="ORF">ACFPU1_06715</name>
</gene>
<dbReference type="InterPro" id="IPR016163">
    <property type="entry name" value="Ald_DH_C"/>
</dbReference>
<accession>A0ABW0YMG7</accession>
<feature type="domain" description="Aldehyde dehydrogenase" evidence="4">
    <location>
        <begin position="17"/>
        <end position="481"/>
    </location>
</feature>